<dbReference type="GO" id="GO:0015562">
    <property type="term" value="F:efflux transmembrane transporter activity"/>
    <property type="evidence" value="ECO:0007669"/>
    <property type="project" value="TreeGrafter"/>
</dbReference>
<proteinExistence type="inferred from homology"/>
<dbReference type="InterPro" id="IPR006143">
    <property type="entry name" value="RND_pump_MFP"/>
</dbReference>
<keyword evidence="3" id="KW-0812">Transmembrane</keyword>
<evidence type="ECO:0000313" key="5">
    <source>
        <dbReference type="Proteomes" id="UP000526501"/>
    </source>
</evidence>
<dbReference type="RefSeq" id="WP_185659229.1">
    <property type="nucleotide sequence ID" value="NZ_CAWPOO010000006.1"/>
</dbReference>
<evidence type="ECO:0000256" key="3">
    <source>
        <dbReference type="SAM" id="Phobius"/>
    </source>
</evidence>
<evidence type="ECO:0000256" key="1">
    <source>
        <dbReference type="ARBA" id="ARBA00009477"/>
    </source>
</evidence>
<comment type="caution">
    <text evidence="4">The sequence shown here is derived from an EMBL/GenBank/DDBJ whole genome shotgun (WGS) entry which is preliminary data.</text>
</comment>
<evidence type="ECO:0000313" key="4">
    <source>
        <dbReference type="EMBL" id="MBC2605347.1"/>
    </source>
</evidence>
<dbReference type="NCBIfam" id="TIGR01730">
    <property type="entry name" value="RND_mfp"/>
    <property type="match status" value="1"/>
</dbReference>
<protein>
    <submittedName>
        <fullName evidence="4">Efflux RND transporter periplasmic adaptor subunit</fullName>
    </submittedName>
</protein>
<organism evidence="4 5">
    <name type="scientific">Pelagicoccus albus</name>
    <dbReference type="NCBI Taxonomy" id="415222"/>
    <lineage>
        <taxon>Bacteria</taxon>
        <taxon>Pseudomonadati</taxon>
        <taxon>Verrucomicrobiota</taxon>
        <taxon>Opitutia</taxon>
        <taxon>Puniceicoccales</taxon>
        <taxon>Pelagicoccaceae</taxon>
        <taxon>Pelagicoccus</taxon>
    </lineage>
</organism>
<accession>A0A7X1E917</accession>
<name>A0A7X1E917_9BACT</name>
<dbReference type="Gene3D" id="2.40.50.100">
    <property type="match status" value="1"/>
</dbReference>
<dbReference type="AlphaFoldDB" id="A0A7X1E917"/>
<evidence type="ECO:0000256" key="2">
    <source>
        <dbReference type="SAM" id="Coils"/>
    </source>
</evidence>
<dbReference type="GO" id="GO:1990281">
    <property type="term" value="C:efflux pump complex"/>
    <property type="evidence" value="ECO:0007669"/>
    <property type="project" value="TreeGrafter"/>
</dbReference>
<dbReference type="Proteomes" id="UP000526501">
    <property type="component" value="Unassembled WGS sequence"/>
</dbReference>
<keyword evidence="3" id="KW-0472">Membrane</keyword>
<dbReference type="PANTHER" id="PTHR30469">
    <property type="entry name" value="MULTIDRUG RESISTANCE PROTEIN MDTA"/>
    <property type="match status" value="1"/>
</dbReference>
<dbReference type="Gene3D" id="2.40.420.20">
    <property type="match status" value="1"/>
</dbReference>
<dbReference type="PANTHER" id="PTHR30469:SF12">
    <property type="entry name" value="MULTIDRUG RESISTANCE PROTEIN MDTA"/>
    <property type="match status" value="1"/>
</dbReference>
<keyword evidence="2" id="KW-0175">Coiled coil</keyword>
<sequence length="416" mass="46024">MEENEERPPLFRWLFLHVLPAVLILLVGSALIIGIAFALKKEPGNKPTQKVLPLVEAIEADASEIEVFVESQGTVEARTQTTLFAEVSGRFLSVSPKLYAGGFFKKGEVLATIDNTDYIANLASLKSRYAEAQLAYQQEKGLAEQALEDWQALGNEEKPNDLVLRKPQIKRAEANLEAAEAAIKSAERDLSRTEVKAPYDGRVQKKFIDIGQIANARTTQIASIYATDTVEVRLGITSDDTRLIDIPETYSDGTSNNAKPKVTLTANYGGIDYHWEGIIDRSEGAIDQQTRLLYLVAQIEDPYENVADSSRPPLKIGTFVTAKIRGQKLESAYMIPRRALHEGNTLYIIGEEGKIEVRAVEPYQKTSELVVLESGLEDGELICLTPLQYVVNGMEVLLKDEDATDPEDSDLVDLQP</sequence>
<gene>
    <name evidence="4" type="ORF">H5P27_04740</name>
</gene>
<reference evidence="4 5" key="1">
    <citation type="submission" date="2020-07" db="EMBL/GenBank/DDBJ databases">
        <authorList>
            <person name="Feng X."/>
        </authorList>
    </citation>
    <scope>NUCLEOTIDE SEQUENCE [LARGE SCALE GENOMIC DNA]</scope>
    <source>
        <strain evidence="4 5">JCM23202</strain>
    </source>
</reference>
<dbReference type="Gene3D" id="1.10.287.470">
    <property type="entry name" value="Helix hairpin bin"/>
    <property type="match status" value="1"/>
</dbReference>
<feature type="transmembrane region" description="Helical" evidence="3">
    <location>
        <begin position="14"/>
        <end position="39"/>
    </location>
</feature>
<feature type="coiled-coil region" evidence="2">
    <location>
        <begin position="169"/>
        <end position="196"/>
    </location>
</feature>
<dbReference type="EMBL" id="JACHVC010000006">
    <property type="protein sequence ID" value="MBC2605347.1"/>
    <property type="molecule type" value="Genomic_DNA"/>
</dbReference>
<keyword evidence="3" id="KW-1133">Transmembrane helix</keyword>
<dbReference type="Gene3D" id="2.40.30.170">
    <property type="match status" value="1"/>
</dbReference>
<keyword evidence="5" id="KW-1185">Reference proteome</keyword>
<comment type="similarity">
    <text evidence="1">Belongs to the membrane fusion protein (MFP) (TC 8.A.1) family.</text>
</comment>
<dbReference type="SUPFAM" id="SSF111369">
    <property type="entry name" value="HlyD-like secretion proteins"/>
    <property type="match status" value="1"/>
</dbReference>